<sequence>MKNNGWNLLEMCKVELSKVQKLALQRIQEEDEEIITFLAKKIDKECGNKRNDEYYQKGCFALKQYYATAVLDPIHVHAISSELDNFWHAHILDTVSYNMLCEDLGVYMHHDPLNPEDKSKYDEVLSAYKYTRETVLEKLFGEENLDSHFHPVETRAVCLHDVDRIKADVLLNDSPFNENTEMLKIKSKYGHRARRSELLHSLTKKVPY</sequence>
<reference evidence="1 2" key="1">
    <citation type="submission" date="2015-02" db="EMBL/GenBank/DDBJ databases">
        <title>Complete genome sequence of Kangiella geojedonensis strain YCS-5T.</title>
        <authorList>
            <person name="Kim K.M."/>
        </authorList>
    </citation>
    <scope>NUCLEOTIDE SEQUENCE [LARGE SCALE GENOMIC DNA]</scope>
    <source>
        <strain evidence="1 2">YCS-5</strain>
    </source>
</reference>
<dbReference type="KEGG" id="kge:TQ33_0029"/>
<name>A0A0F6RBC1_9GAMM</name>
<dbReference type="RefSeq" id="WP_046560267.1">
    <property type="nucleotide sequence ID" value="NZ_CP010975.1"/>
</dbReference>
<evidence type="ECO:0000313" key="1">
    <source>
        <dbReference type="EMBL" id="AKE51021.1"/>
    </source>
</evidence>
<keyword evidence="2" id="KW-1185">Reference proteome</keyword>
<proteinExistence type="predicted"/>
<dbReference type="EMBL" id="CP010975">
    <property type="protein sequence ID" value="AKE51021.1"/>
    <property type="molecule type" value="Genomic_DNA"/>
</dbReference>
<evidence type="ECO:0000313" key="2">
    <source>
        <dbReference type="Proteomes" id="UP000034071"/>
    </source>
</evidence>
<dbReference type="Proteomes" id="UP000034071">
    <property type="component" value="Chromosome"/>
</dbReference>
<dbReference type="AlphaFoldDB" id="A0A0F6RBC1"/>
<organism evidence="1 2">
    <name type="scientific">Kangiella geojedonensis</name>
    <dbReference type="NCBI Taxonomy" id="914150"/>
    <lineage>
        <taxon>Bacteria</taxon>
        <taxon>Pseudomonadati</taxon>
        <taxon>Pseudomonadota</taxon>
        <taxon>Gammaproteobacteria</taxon>
        <taxon>Kangiellales</taxon>
        <taxon>Kangiellaceae</taxon>
        <taxon>Kangiella</taxon>
    </lineage>
</organism>
<accession>A0A0F6RBC1</accession>
<dbReference type="HOGENOM" id="CLU_1319497_0_0_6"/>
<gene>
    <name evidence="1" type="ORF">TQ33_0029</name>
</gene>
<protein>
    <submittedName>
        <fullName evidence="1">Uncharacterized protein</fullName>
    </submittedName>
</protein>
<dbReference type="OrthoDB" id="278697at2"/>
<dbReference type="STRING" id="914150.TQ33_0029"/>